<keyword evidence="5 9" id="KW-0274">FAD</keyword>
<evidence type="ECO:0000256" key="8">
    <source>
        <dbReference type="ARBA" id="ARBA00048628"/>
    </source>
</evidence>
<comment type="cofactor">
    <cofactor evidence="1 9">
        <name>FAD</name>
        <dbReference type="ChEBI" id="CHEBI:57692"/>
    </cofactor>
</comment>
<gene>
    <name evidence="10" type="ORF">MTBBW1_1880009</name>
</gene>
<dbReference type="GO" id="GO:0005829">
    <property type="term" value="C:cytosol"/>
    <property type="evidence" value="ECO:0007669"/>
    <property type="project" value="TreeGrafter"/>
</dbReference>
<evidence type="ECO:0000256" key="4">
    <source>
        <dbReference type="ARBA" id="ARBA00022630"/>
    </source>
</evidence>
<comment type="pathway">
    <text evidence="2 9">One-carbon metabolism; tetrahydrofolate interconversion.</text>
</comment>
<evidence type="ECO:0000256" key="5">
    <source>
        <dbReference type="ARBA" id="ARBA00022827"/>
    </source>
</evidence>
<dbReference type="SUPFAM" id="SSF51730">
    <property type="entry name" value="FAD-linked oxidoreductase"/>
    <property type="match status" value="1"/>
</dbReference>
<evidence type="ECO:0000313" key="11">
    <source>
        <dbReference type="Proteomes" id="UP000191931"/>
    </source>
</evidence>
<keyword evidence="6 9" id="KW-0560">Oxidoreductase</keyword>
<evidence type="ECO:0000256" key="7">
    <source>
        <dbReference type="ARBA" id="ARBA00034478"/>
    </source>
</evidence>
<comment type="catalytic activity">
    <reaction evidence="8">
        <text>(6S)-5-methyl-5,6,7,8-tetrahydrofolate + NAD(+) = (6R)-5,10-methylene-5,6,7,8-tetrahydrofolate + NADH + H(+)</text>
        <dbReference type="Rhea" id="RHEA:19821"/>
        <dbReference type="ChEBI" id="CHEBI:15378"/>
        <dbReference type="ChEBI" id="CHEBI:15636"/>
        <dbReference type="ChEBI" id="CHEBI:18608"/>
        <dbReference type="ChEBI" id="CHEBI:57540"/>
        <dbReference type="ChEBI" id="CHEBI:57945"/>
        <dbReference type="EC" id="1.5.1.54"/>
    </reaction>
    <physiologicalReaction direction="right-to-left" evidence="8">
        <dbReference type="Rhea" id="RHEA:19823"/>
    </physiologicalReaction>
</comment>
<dbReference type="Proteomes" id="UP000191931">
    <property type="component" value="Unassembled WGS sequence"/>
</dbReference>
<dbReference type="AlphaFoldDB" id="A0A1W1HAX7"/>
<dbReference type="InterPro" id="IPR029041">
    <property type="entry name" value="FAD-linked_oxidoreductase-like"/>
</dbReference>
<evidence type="ECO:0000256" key="6">
    <source>
        <dbReference type="ARBA" id="ARBA00023002"/>
    </source>
</evidence>
<evidence type="ECO:0000256" key="3">
    <source>
        <dbReference type="ARBA" id="ARBA00006743"/>
    </source>
</evidence>
<dbReference type="PANTHER" id="PTHR45754:SF3">
    <property type="entry name" value="METHYLENETETRAHYDROFOLATE REDUCTASE (NADPH)"/>
    <property type="match status" value="1"/>
</dbReference>
<dbReference type="InterPro" id="IPR003171">
    <property type="entry name" value="Mehydrof_redctse-like"/>
</dbReference>
<evidence type="ECO:0000256" key="9">
    <source>
        <dbReference type="RuleBase" id="RU003862"/>
    </source>
</evidence>
<comment type="pathway">
    <text evidence="7">Amino-acid biosynthesis; L-methionine biosynthesis via de novo pathway.</text>
</comment>
<dbReference type="PANTHER" id="PTHR45754">
    <property type="entry name" value="METHYLENETETRAHYDROFOLATE REDUCTASE"/>
    <property type="match status" value="1"/>
</dbReference>
<reference evidence="10 11" key="1">
    <citation type="submission" date="2017-03" db="EMBL/GenBank/DDBJ databases">
        <authorList>
            <person name="Afonso C.L."/>
            <person name="Miller P.J."/>
            <person name="Scott M.A."/>
            <person name="Spackman E."/>
            <person name="Goraichik I."/>
            <person name="Dimitrov K.M."/>
            <person name="Suarez D.L."/>
            <person name="Swayne D.E."/>
        </authorList>
    </citation>
    <scope>NUCLEOTIDE SEQUENCE [LARGE SCALE GENOMIC DNA]</scope>
    <source>
        <strain evidence="10">PRJEB14757</strain>
    </source>
</reference>
<evidence type="ECO:0000313" key="10">
    <source>
        <dbReference type="EMBL" id="SLM29572.1"/>
    </source>
</evidence>
<keyword evidence="11" id="KW-1185">Reference proteome</keyword>
<evidence type="ECO:0000256" key="2">
    <source>
        <dbReference type="ARBA" id="ARBA00004777"/>
    </source>
</evidence>
<keyword evidence="4 9" id="KW-0285">Flavoprotein</keyword>
<name>A0A1W1HAX7_9BACT</name>
<dbReference type="OrthoDB" id="9803687at2"/>
<organism evidence="10 11">
    <name type="scientific">Desulfamplus magnetovallimortis</name>
    <dbReference type="NCBI Taxonomy" id="1246637"/>
    <lineage>
        <taxon>Bacteria</taxon>
        <taxon>Pseudomonadati</taxon>
        <taxon>Thermodesulfobacteriota</taxon>
        <taxon>Desulfobacteria</taxon>
        <taxon>Desulfobacterales</taxon>
        <taxon>Desulfobacteraceae</taxon>
        <taxon>Desulfamplus</taxon>
    </lineage>
</organism>
<dbReference type="Pfam" id="PF02219">
    <property type="entry name" value="MTHFR"/>
    <property type="match status" value="1"/>
</dbReference>
<dbReference type="GO" id="GO:0035999">
    <property type="term" value="P:tetrahydrofolate interconversion"/>
    <property type="evidence" value="ECO:0007669"/>
    <property type="project" value="UniProtKB-UniPathway"/>
</dbReference>
<dbReference type="GO" id="GO:0071949">
    <property type="term" value="F:FAD binding"/>
    <property type="evidence" value="ECO:0007669"/>
    <property type="project" value="TreeGrafter"/>
</dbReference>
<dbReference type="RefSeq" id="WP_080806621.1">
    <property type="nucleotide sequence ID" value="NZ_LT828554.1"/>
</dbReference>
<evidence type="ECO:0000256" key="1">
    <source>
        <dbReference type="ARBA" id="ARBA00001974"/>
    </source>
</evidence>
<dbReference type="CDD" id="cd00537">
    <property type="entry name" value="MTHFR"/>
    <property type="match status" value="1"/>
</dbReference>
<protein>
    <recommendedName>
        <fullName evidence="9">Methylenetetrahydrofolate reductase</fullName>
    </recommendedName>
</protein>
<dbReference type="GO" id="GO:0009086">
    <property type="term" value="P:methionine biosynthetic process"/>
    <property type="evidence" value="ECO:0007669"/>
    <property type="project" value="TreeGrafter"/>
</dbReference>
<dbReference type="Gene3D" id="3.20.20.220">
    <property type="match status" value="1"/>
</dbReference>
<sequence length="290" mass="31498">MTKNCCCENDNHGTQKTIPKIDLDNFLTTIEVVPPAGSDPSGILSALDALKDLPVNAFSIATNPVAKPRMCALSLSALIQQKTCKPAILHCTTRDHNKLGLQATLWGAKALGIHTVMAATGDFVSMNQRKNVSDVKDLNVFELITMANESDMLTGAVLDFRPEANGLEKEVERLEKKAAAGASFAVTQPIYDRDMARTISITTGHIDIPIIMGILPLRTAKHARFLNEKVAGIAVPEKLLEKMESASDPIAQGVENAKEMLSIAKEFFRGACIMPPFDHYEIMPDILKSA</sequence>
<dbReference type="UniPathway" id="UPA00193"/>
<dbReference type="EMBL" id="FWEV01000099">
    <property type="protein sequence ID" value="SLM29572.1"/>
    <property type="molecule type" value="Genomic_DNA"/>
</dbReference>
<comment type="similarity">
    <text evidence="3 9">Belongs to the methylenetetrahydrofolate reductase family.</text>
</comment>
<accession>A0A1W1HAX7</accession>
<proteinExistence type="inferred from homology"/>
<dbReference type="GO" id="GO:0106312">
    <property type="term" value="F:methylenetetrahydrofolate reductase (NADH) activity"/>
    <property type="evidence" value="ECO:0007669"/>
    <property type="project" value="UniProtKB-EC"/>
</dbReference>
<dbReference type="STRING" id="1246637.MTBBW1_1880009"/>